<feature type="transmembrane region" description="Helical" evidence="7">
    <location>
        <begin position="65"/>
        <end position="84"/>
    </location>
</feature>
<evidence type="ECO:0000313" key="10">
    <source>
        <dbReference type="Proteomes" id="UP001595710"/>
    </source>
</evidence>
<feature type="domain" description="Peptidase S54 rhomboid" evidence="8">
    <location>
        <begin position="56"/>
        <end position="192"/>
    </location>
</feature>
<dbReference type="Pfam" id="PF01694">
    <property type="entry name" value="Rhomboid"/>
    <property type="match status" value="1"/>
</dbReference>
<organism evidence="9 10">
    <name type="scientific">Reinekea marina</name>
    <dbReference type="NCBI Taxonomy" id="1310421"/>
    <lineage>
        <taxon>Bacteria</taxon>
        <taxon>Pseudomonadati</taxon>
        <taxon>Pseudomonadota</taxon>
        <taxon>Gammaproteobacteria</taxon>
        <taxon>Oceanospirillales</taxon>
        <taxon>Saccharospirillaceae</taxon>
        <taxon>Reinekea</taxon>
    </lineage>
</organism>
<keyword evidence="5 7" id="KW-1133">Transmembrane helix</keyword>
<feature type="transmembrane region" description="Helical" evidence="7">
    <location>
        <begin position="96"/>
        <end position="115"/>
    </location>
</feature>
<evidence type="ECO:0000256" key="4">
    <source>
        <dbReference type="ARBA" id="ARBA00022801"/>
    </source>
</evidence>
<dbReference type="Proteomes" id="UP001595710">
    <property type="component" value="Unassembled WGS sequence"/>
</dbReference>
<dbReference type="InterPro" id="IPR022764">
    <property type="entry name" value="Peptidase_S54_rhomboid_dom"/>
</dbReference>
<proteinExistence type="inferred from homology"/>
<dbReference type="GO" id="GO:0006508">
    <property type="term" value="P:proteolysis"/>
    <property type="evidence" value="ECO:0007669"/>
    <property type="project" value="UniProtKB-KW"/>
</dbReference>
<evidence type="ECO:0000256" key="6">
    <source>
        <dbReference type="ARBA" id="ARBA00023136"/>
    </source>
</evidence>
<protein>
    <submittedName>
        <fullName evidence="9">Rhomboid family intramembrane serine protease</fullName>
        <ecNumber evidence="9">3.4.21.-</ecNumber>
    </submittedName>
</protein>
<dbReference type="PANTHER" id="PTHR43731:SF14">
    <property type="entry name" value="PRESENILIN-ASSOCIATED RHOMBOID-LIKE PROTEIN, MITOCHONDRIAL"/>
    <property type="match status" value="1"/>
</dbReference>
<evidence type="ECO:0000313" key="9">
    <source>
        <dbReference type="EMBL" id="MFC3702381.1"/>
    </source>
</evidence>
<dbReference type="PANTHER" id="PTHR43731">
    <property type="entry name" value="RHOMBOID PROTEASE"/>
    <property type="match status" value="1"/>
</dbReference>
<feature type="transmembrane region" description="Helical" evidence="7">
    <location>
        <begin position="121"/>
        <end position="140"/>
    </location>
</feature>
<dbReference type="InterPro" id="IPR050925">
    <property type="entry name" value="Rhomboid_protease_S54"/>
</dbReference>
<feature type="transmembrane region" description="Helical" evidence="7">
    <location>
        <begin position="176"/>
        <end position="195"/>
    </location>
</feature>
<evidence type="ECO:0000256" key="7">
    <source>
        <dbReference type="SAM" id="Phobius"/>
    </source>
</evidence>
<keyword evidence="6 7" id="KW-0472">Membrane</keyword>
<evidence type="ECO:0000256" key="5">
    <source>
        <dbReference type="ARBA" id="ARBA00022989"/>
    </source>
</evidence>
<accession>A0ABV7WT80</accession>
<evidence type="ECO:0000256" key="1">
    <source>
        <dbReference type="ARBA" id="ARBA00004141"/>
    </source>
</evidence>
<dbReference type="EC" id="3.4.21.-" evidence="9"/>
<dbReference type="Gene3D" id="1.20.1540.10">
    <property type="entry name" value="Rhomboid-like"/>
    <property type="match status" value="1"/>
</dbReference>
<dbReference type="RefSeq" id="WP_377363128.1">
    <property type="nucleotide sequence ID" value="NZ_JBHRYN010000012.1"/>
</dbReference>
<feature type="transmembrane region" description="Helical" evidence="7">
    <location>
        <begin position="12"/>
        <end position="34"/>
    </location>
</feature>
<keyword evidence="9" id="KW-0645">Protease</keyword>
<keyword evidence="4 9" id="KW-0378">Hydrolase</keyword>
<evidence type="ECO:0000256" key="2">
    <source>
        <dbReference type="ARBA" id="ARBA00009045"/>
    </source>
</evidence>
<gene>
    <name evidence="9" type="ORF">ACFOND_12080</name>
</gene>
<reference evidence="10" key="1">
    <citation type="journal article" date="2019" name="Int. J. Syst. Evol. Microbiol.">
        <title>The Global Catalogue of Microorganisms (GCM) 10K type strain sequencing project: providing services to taxonomists for standard genome sequencing and annotation.</title>
        <authorList>
            <consortium name="The Broad Institute Genomics Platform"/>
            <consortium name="The Broad Institute Genome Sequencing Center for Infectious Disease"/>
            <person name="Wu L."/>
            <person name="Ma J."/>
        </authorList>
    </citation>
    <scope>NUCLEOTIDE SEQUENCE [LARGE SCALE GENOMIC DNA]</scope>
    <source>
        <strain evidence="10">CECT 8288</strain>
    </source>
</reference>
<dbReference type="EMBL" id="JBHRYN010000012">
    <property type="protein sequence ID" value="MFC3702381.1"/>
    <property type="molecule type" value="Genomic_DNA"/>
</dbReference>
<sequence length="205" mass="22093">MNYFAPRKGYIATPIILILNCAIFLALVVVSRSFDTFHPITLLKFGANYSKLVEAGQVWRLVSSIFLHLGLMHLLFNSVSLVILGRFIEPLVGSGLFITIYLVTGMAGSTASYFFNQEVLSAGASGAIFGLFGVFIAVLLGKLIQPELAKAWGKNIAMILGINLLMGLFLPVDNAAHLGGLVSGIALGYVSLPVIKKRLLSHLLK</sequence>
<dbReference type="GO" id="GO:0008233">
    <property type="term" value="F:peptidase activity"/>
    <property type="evidence" value="ECO:0007669"/>
    <property type="project" value="UniProtKB-KW"/>
</dbReference>
<feature type="transmembrane region" description="Helical" evidence="7">
    <location>
        <begin position="152"/>
        <end position="170"/>
    </location>
</feature>
<comment type="similarity">
    <text evidence="2">Belongs to the peptidase S54 family.</text>
</comment>
<keyword evidence="3 7" id="KW-0812">Transmembrane</keyword>
<evidence type="ECO:0000256" key="3">
    <source>
        <dbReference type="ARBA" id="ARBA00022692"/>
    </source>
</evidence>
<evidence type="ECO:0000259" key="8">
    <source>
        <dbReference type="Pfam" id="PF01694"/>
    </source>
</evidence>
<name>A0ABV7WT80_9GAMM</name>
<keyword evidence="10" id="KW-1185">Reference proteome</keyword>
<dbReference type="InterPro" id="IPR035952">
    <property type="entry name" value="Rhomboid-like_sf"/>
</dbReference>
<comment type="subcellular location">
    <subcellularLocation>
        <location evidence="1">Membrane</location>
        <topology evidence="1">Multi-pass membrane protein</topology>
    </subcellularLocation>
</comment>
<dbReference type="SUPFAM" id="SSF144091">
    <property type="entry name" value="Rhomboid-like"/>
    <property type="match status" value="1"/>
</dbReference>
<comment type="caution">
    <text evidence="9">The sequence shown here is derived from an EMBL/GenBank/DDBJ whole genome shotgun (WGS) entry which is preliminary data.</text>
</comment>